<dbReference type="GO" id="GO:0008270">
    <property type="term" value="F:zinc ion binding"/>
    <property type="evidence" value="ECO:0007669"/>
    <property type="project" value="InterPro"/>
</dbReference>
<dbReference type="Pfam" id="PF00107">
    <property type="entry name" value="ADH_zinc_N"/>
    <property type="match status" value="1"/>
</dbReference>
<dbReference type="Gene3D" id="3.90.180.10">
    <property type="entry name" value="Medium-chain alcohol dehydrogenases, catalytic domain"/>
    <property type="match status" value="1"/>
</dbReference>
<dbReference type="GO" id="GO:0016616">
    <property type="term" value="F:oxidoreductase activity, acting on the CH-OH group of donors, NAD or NADP as acceptor"/>
    <property type="evidence" value="ECO:0007669"/>
    <property type="project" value="InterPro"/>
</dbReference>
<comment type="similarity">
    <text evidence="5">Belongs to the zinc-containing alcohol dehydrogenase family.</text>
</comment>
<dbReference type="PANTHER" id="PTHR42683">
    <property type="entry name" value="ALDEHYDE REDUCTASE"/>
    <property type="match status" value="1"/>
</dbReference>
<evidence type="ECO:0000256" key="1">
    <source>
        <dbReference type="ARBA" id="ARBA00001947"/>
    </source>
</evidence>
<evidence type="ECO:0000313" key="7">
    <source>
        <dbReference type="EMBL" id="ABD46609.1"/>
    </source>
</evidence>
<accession>Q27SS9</accession>
<dbReference type="SMART" id="SM00829">
    <property type="entry name" value="PKS_ER"/>
    <property type="match status" value="1"/>
</dbReference>
<dbReference type="Gene3D" id="3.40.50.720">
    <property type="entry name" value="NAD(P)-binding Rossmann-like Domain"/>
    <property type="match status" value="1"/>
</dbReference>
<proteinExistence type="evidence at transcript level"/>
<feature type="non-terminal residue" evidence="7">
    <location>
        <position position="339"/>
    </location>
</feature>
<dbReference type="InterPro" id="IPR002328">
    <property type="entry name" value="ADH_Zn_CS"/>
</dbReference>
<comment type="cofactor">
    <cofactor evidence="1 5">
        <name>Zn(2+)</name>
        <dbReference type="ChEBI" id="CHEBI:29105"/>
    </cofactor>
</comment>
<reference evidence="7" key="2">
    <citation type="submission" date="2006-01" db="EMBL/GenBank/DDBJ databases">
        <authorList>
            <person name="Roger A.J."/>
            <person name="Silberman J."/>
            <person name="Gill E."/>
            <person name="Barbera-Llorca M."/>
            <person name="de Mestral J."/>
        </authorList>
    </citation>
    <scope>NUCLEOTIDE SEQUENCE</scope>
</reference>
<keyword evidence="2 5" id="KW-0479">Metal-binding</keyword>
<dbReference type="CDD" id="cd05283">
    <property type="entry name" value="CAD1"/>
    <property type="match status" value="1"/>
</dbReference>
<dbReference type="InterPro" id="IPR036291">
    <property type="entry name" value="NAD(P)-bd_dom_sf"/>
</dbReference>
<name>Q27SS9_MASBA</name>
<protein>
    <submittedName>
        <fullName evidence="7">Alcohol dehydrogenase-like protein</fullName>
    </submittedName>
</protein>
<dbReference type="InterPro" id="IPR047109">
    <property type="entry name" value="CAD-like"/>
</dbReference>
<dbReference type="PROSITE" id="PS00059">
    <property type="entry name" value="ADH_ZINC"/>
    <property type="match status" value="1"/>
</dbReference>
<feature type="domain" description="Enoyl reductase (ER)" evidence="6">
    <location>
        <begin position="11"/>
        <end position="339"/>
    </location>
</feature>
<dbReference type="FunFam" id="3.40.50.720:FF:000022">
    <property type="entry name" value="Cinnamyl alcohol dehydrogenase"/>
    <property type="match status" value="1"/>
</dbReference>
<organism evidence="7">
    <name type="scientific">Mastigamoeba balamuthi</name>
    <name type="common">Phreatamoeba balamuthi</name>
    <dbReference type="NCBI Taxonomy" id="108607"/>
    <lineage>
        <taxon>Eukaryota</taxon>
        <taxon>Amoebozoa</taxon>
        <taxon>Evosea</taxon>
        <taxon>Archamoebae</taxon>
        <taxon>Mastigamoebida</taxon>
        <taxon>Mastigamoebidae</taxon>
        <taxon>Mastigamoeba</taxon>
    </lineage>
</organism>
<dbReference type="InterPro" id="IPR013149">
    <property type="entry name" value="ADH-like_C"/>
</dbReference>
<feature type="non-terminal residue" evidence="7">
    <location>
        <position position="1"/>
    </location>
</feature>
<evidence type="ECO:0000256" key="3">
    <source>
        <dbReference type="ARBA" id="ARBA00022833"/>
    </source>
</evidence>
<dbReference type="InterPro" id="IPR011032">
    <property type="entry name" value="GroES-like_sf"/>
</dbReference>
<dbReference type="EMBL" id="DQ384279">
    <property type="protein sequence ID" value="ABD46609.1"/>
    <property type="molecule type" value="mRNA"/>
</dbReference>
<dbReference type="Pfam" id="PF08240">
    <property type="entry name" value="ADH_N"/>
    <property type="match status" value="1"/>
</dbReference>
<dbReference type="SUPFAM" id="SSF51735">
    <property type="entry name" value="NAD(P)-binding Rossmann-fold domains"/>
    <property type="match status" value="1"/>
</dbReference>
<keyword evidence="3 5" id="KW-0862">Zinc</keyword>
<evidence type="ECO:0000256" key="2">
    <source>
        <dbReference type="ARBA" id="ARBA00022723"/>
    </source>
</evidence>
<evidence type="ECO:0000259" key="6">
    <source>
        <dbReference type="SMART" id="SM00829"/>
    </source>
</evidence>
<dbReference type="InterPro" id="IPR013154">
    <property type="entry name" value="ADH-like_N"/>
</dbReference>
<dbReference type="PROSITE" id="PS00065">
    <property type="entry name" value="D_2_HYDROXYACID_DH_1"/>
    <property type="match status" value="1"/>
</dbReference>
<dbReference type="SUPFAM" id="SSF50129">
    <property type="entry name" value="GroES-like"/>
    <property type="match status" value="1"/>
</dbReference>
<dbReference type="AlphaFoldDB" id="Q27SS9"/>
<dbReference type="VEuPathDB" id="AmoebaDB:MBAL_005473"/>
<dbReference type="InterPro" id="IPR029752">
    <property type="entry name" value="D-isomer_DH_CS1"/>
</dbReference>
<reference evidence="7" key="1">
    <citation type="journal article" date="2006" name="J. Mol. Evol.">
        <title>The frequency of eubacterium-to-eukaryote lateral gene transfers shows significant cross-taxa variation within amoebozoa.</title>
        <authorList>
            <person name="Watkins R.F."/>
            <person name="Gray M.W."/>
        </authorList>
    </citation>
    <scope>NUCLEOTIDE SEQUENCE</scope>
</reference>
<sequence>TSTGYVANSKGAEMILQEFPLRPLGPQDVEVDIMCSGLCHTDVHMTHNDWGNAAFPIVPGHEGVGKVSAVGSQVRGLKVGQMVGVGWIRDSCGSCMNCQHGEENICHKGYTGTIITGGEGGLLNTGTFAHKIRIAERFAFPIPEGMDPVRTAPLLCAGMTVYQPLRRYITHPAMRVGVIGIGGLGHLAIKFARAMGAEVYVFSGSIDKKEESMQFGGHHFICSRNPEEMAKVANSLDFILDTAPASINWEQYIGILRAGGVLCLVGIPVASIPVPTVPLVFGQKSVVGSIVAGSYIMNEMLNFCNINQIYPECEIWKFDKMNEAAQRVLSGKARYRIVL</sequence>
<evidence type="ECO:0000256" key="4">
    <source>
        <dbReference type="ARBA" id="ARBA00023002"/>
    </source>
</evidence>
<dbReference type="InterPro" id="IPR020843">
    <property type="entry name" value="ER"/>
</dbReference>
<keyword evidence="4" id="KW-0560">Oxidoreductase</keyword>
<evidence type="ECO:0000256" key="5">
    <source>
        <dbReference type="RuleBase" id="RU361277"/>
    </source>
</evidence>